<reference evidence="2 3" key="1">
    <citation type="submission" date="2021-04" db="EMBL/GenBank/DDBJ databases">
        <title>Characterization of the biosynthetic gene cluster of new lipopeptides with antitumor activity in the genome of the marine Streptomyces PHM034.</title>
        <authorList>
            <person name="Ceniceros A."/>
            <person name="Canedo L."/>
            <person name="Mendez C."/>
            <person name="Olano C."/>
            <person name="Schleissner C."/>
            <person name="Cuevas C."/>
            <person name="De La Calle F."/>
            <person name="Salas J.A."/>
        </authorList>
    </citation>
    <scope>NUCLEOTIDE SEQUENCE [LARGE SCALE GENOMIC DNA]</scope>
    <source>
        <strain evidence="2 3">PHM034</strain>
    </source>
</reference>
<feature type="region of interest" description="Disordered" evidence="1">
    <location>
        <begin position="115"/>
        <end position="140"/>
    </location>
</feature>
<gene>
    <name evidence="2" type="ORF">KEF29_06445</name>
</gene>
<name>A0A941J245_9ACTN</name>
<dbReference type="EMBL" id="JAGTPG010000001">
    <property type="protein sequence ID" value="MBR8639076.1"/>
    <property type="molecule type" value="Genomic_DNA"/>
</dbReference>
<sequence length="140" mass="14711">MAVFGTVLVVAAVVVLVRVMESWPHPPPAGTTSRAQAHAHMRQDALRYADVLATADRAGPLTQERLRTLPTPAGLAIGTATVTERGPSTVVTFSTHATYGSPDRRTGTTACYQATLPPDHTSPTVAEVPTTRCDTPPDGP</sequence>
<comment type="caution">
    <text evidence="2">The sequence shown here is derived from an EMBL/GenBank/DDBJ whole genome shotgun (WGS) entry which is preliminary data.</text>
</comment>
<evidence type="ECO:0000313" key="3">
    <source>
        <dbReference type="Proteomes" id="UP000682308"/>
    </source>
</evidence>
<organism evidence="2 3">
    <name type="scientific">Streptomyces tuirus</name>
    <dbReference type="NCBI Taxonomy" id="68278"/>
    <lineage>
        <taxon>Bacteria</taxon>
        <taxon>Bacillati</taxon>
        <taxon>Actinomycetota</taxon>
        <taxon>Actinomycetes</taxon>
        <taxon>Kitasatosporales</taxon>
        <taxon>Streptomycetaceae</taxon>
        <taxon>Streptomyces</taxon>
    </lineage>
</organism>
<proteinExistence type="predicted"/>
<protein>
    <submittedName>
        <fullName evidence="2">Uncharacterized protein</fullName>
    </submittedName>
</protein>
<dbReference type="Proteomes" id="UP000682308">
    <property type="component" value="Unassembled WGS sequence"/>
</dbReference>
<evidence type="ECO:0000256" key="1">
    <source>
        <dbReference type="SAM" id="MobiDB-lite"/>
    </source>
</evidence>
<evidence type="ECO:0000313" key="2">
    <source>
        <dbReference type="EMBL" id="MBR8639076.1"/>
    </source>
</evidence>
<keyword evidence="3" id="KW-1185">Reference proteome</keyword>
<accession>A0A941J245</accession>
<dbReference type="AlphaFoldDB" id="A0A941J245"/>